<sequence length="539" mass="59402">MTASPSVGADSALDSDLPPSWALTTLGTVTDYGKTVKVEPQDIPPEAWVLELEDIEKDSSRILRRLTQTERRSLSTKNRFVAGEVLYGKLRPYLNKVVIADAPGFCTTEIVPVQAGPALEPRYLFHWLKHPAFLKYVEATSHGMNMPRLGTDAGRAAPLVLAPRPEQTRIADKLDTLLARIQACQDRLEAIPALLKRFRQAVVNAGMLGELTADWRKASAYTEPSESELQALCEADRVITYGVVKLGDEFPYGTPCLRTSNVRWLRFENEGMKRIAPSLSGQYARTVLRGGEVLVNVRGTLGGVAVSTAEMKGWNVSREIAVVAIDKERASAEYVALWIASDESQRWLGAIKKGVAYVGINIEDLRRLPVRLPARDEQDEIVRRVHSCLKLADRIEARCAAAKEQARRLAPLTLDKAFRGELVPQDPNDEPASALLARITTQRGAPTNAAVARAPRRGRPPRAPKESASMTKSRQDDDVMGQPYLARHLRRLGTPSSAEALFKMAELPVADFYKQLAWEVAQGHLKDNQSTLEPGHAAG</sequence>
<feature type="domain" description="Type I restriction modification DNA specificity" evidence="5">
    <location>
        <begin position="274"/>
        <end position="393"/>
    </location>
</feature>
<evidence type="ECO:0000313" key="6">
    <source>
        <dbReference type="EMBL" id="MBD8527832.1"/>
    </source>
</evidence>
<evidence type="ECO:0000259" key="5">
    <source>
        <dbReference type="Pfam" id="PF01420"/>
    </source>
</evidence>
<keyword evidence="2" id="KW-0680">Restriction system</keyword>
<reference evidence="6 7" key="1">
    <citation type="submission" date="2020-09" db="EMBL/GenBank/DDBJ databases">
        <title>Pseudoxanthomonas sp. CAU 1598 isolated from sand of Yaerae Beach.</title>
        <authorList>
            <person name="Kim W."/>
        </authorList>
    </citation>
    <scope>NUCLEOTIDE SEQUENCE [LARGE SCALE GENOMIC DNA]</scope>
    <source>
        <strain evidence="6 7">CAU 1598</strain>
    </source>
</reference>
<keyword evidence="6" id="KW-0540">Nuclease</keyword>
<dbReference type="RefSeq" id="WP_192031254.1">
    <property type="nucleotide sequence ID" value="NZ_JACYTR010000067.1"/>
</dbReference>
<gene>
    <name evidence="6" type="ORF">IFO71_18965</name>
</gene>
<dbReference type="SUPFAM" id="SSF116734">
    <property type="entry name" value="DNA methylase specificity domain"/>
    <property type="match status" value="2"/>
</dbReference>
<proteinExistence type="inferred from homology"/>
<dbReference type="EMBL" id="JACYTR010000067">
    <property type="protein sequence ID" value="MBD8527832.1"/>
    <property type="molecule type" value="Genomic_DNA"/>
</dbReference>
<evidence type="ECO:0000313" key="7">
    <source>
        <dbReference type="Proteomes" id="UP000613768"/>
    </source>
</evidence>
<keyword evidence="3" id="KW-0238">DNA-binding</keyword>
<dbReference type="CDD" id="cd17256">
    <property type="entry name" value="RMtype1_S_EcoJA65PI-TRD1-CR1_like"/>
    <property type="match status" value="1"/>
</dbReference>
<accession>A0AAW3ZRV1</accession>
<dbReference type="GO" id="GO:0004519">
    <property type="term" value="F:endonuclease activity"/>
    <property type="evidence" value="ECO:0007669"/>
    <property type="project" value="UniProtKB-KW"/>
</dbReference>
<dbReference type="GO" id="GO:0009307">
    <property type="term" value="P:DNA restriction-modification system"/>
    <property type="evidence" value="ECO:0007669"/>
    <property type="project" value="UniProtKB-KW"/>
</dbReference>
<evidence type="ECO:0000256" key="1">
    <source>
        <dbReference type="ARBA" id="ARBA00010923"/>
    </source>
</evidence>
<dbReference type="GO" id="GO:0003677">
    <property type="term" value="F:DNA binding"/>
    <property type="evidence" value="ECO:0007669"/>
    <property type="project" value="UniProtKB-KW"/>
</dbReference>
<dbReference type="InterPro" id="IPR044946">
    <property type="entry name" value="Restrct_endonuc_typeI_TRD_sf"/>
</dbReference>
<keyword evidence="6" id="KW-0378">Hydrolase</keyword>
<dbReference type="InterPro" id="IPR051212">
    <property type="entry name" value="Type-I_RE_S_subunit"/>
</dbReference>
<keyword evidence="7" id="KW-1185">Reference proteome</keyword>
<dbReference type="Gene3D" id="3.90.220.20">
    <property type="entry name" value="DNA methylase specificity domains"/>
    <property type="match status" value="2"/>
</dbReference>
<evidence type="ECO:0000256" key="4">
    <source>
        <dbReference type="SAM" id="MobiDB-lite"/>
    </source>
</evidence>
<keyword evidence="6" id="KW-0255">Endonuclease</keyword>
<feature type="region of interest" description="Disordered" evidence="4">
    <location>
        <begin position="444"/>
        <end position="479"/>
    </location>
</feature>
<name>A0AAW3ZRV1_9GAMM</name>
<dbReference type="Pfam" id="PF01420">
    <property type="entry name" value="Methylase_S"/>
    <property type="match status" value="1"/>
</dbReference>
<evidence type="ECO:0000256" key="3">
    <source>
        <dbReference type="ARBA" id="ARBA00023125"/>
    </source>
</evidence>
<protein>
    <submittedName>
        <fullName evidence="6">Restriction endonuclease subunit S</fullName>
    </submittedName>
</protein>
<organism evidence="6 7">
    <name type="scientific">Pseudomarimonas arenosa</name>
    <dbReference type="NCBI Taxonomy" id="2774145"/>
    <lineage>
        <taxon>Bacteria</taxon>
        <taxon>Pseudomonadati</taxon>
        <taxon>Pseudomonadota</taxon>
        <taxon>Gammaproteobacteria</taxon>
        <taxon>Lysobacterales</taxon>
        <taxon>Lysobacteraceae</taxon>
        <taxon>Pseudomarimonas</taxon>
    </lineage>
</organism>
<dbReference type="InterPro" id="IPR000055">
    <property type="entry name" value="Restrct_endonuc_typeI_TRD"/>
</dbReference>
<dbReference type="PANTHER" id="PTHR43140:SF1">
    <property type="entry name" value="TYPE I RESTRICTION ENZYME ECOKI SPECIFICITY SUBUNIT"/>
    <property type="match status" value="1"/>
</dbReference>
<dbReference type="PANTHER" id="PTHR43140">
    <property type="entry name" value="TYPE-1 RESTRICTION ENZYME ECOKI SPECIFICITY PROTEIN"/>
    <property type="match status" value="1"/>
</dbReference>
<comment type="caution">
    <text evidence="6">The sequence shown here is derived from an EMBL/GenBank/DDBJ whole genome shotgun (WGS) entry which is preliminary data.</text>
</comment>
<comment type="similarity">
    <text evidence="1">Belongs to the type-I restriction system S methylase family.</text>
</comment>
<dbReference type="Proteomes" id="UP000613768">
    <property type="component" value="Unassembled WGS sequence"/>
</dbReference>
<evidence type="ECO:0000256" key="2">
    <source>
        <dbReference type="ARBA" id="ARBA00022747"/>
    </source>
</evidence>
<dbReference type="AlphaFoldDB" id="A0AAW3ZRV1"/>